<evidence type="ECO:0000259" key="4">
    <source>
        <dbReference type="Pfam" id="PF00135"/>
    </source>
</evidence>
<dbReference type="InterPro" id="IPR029058">
    <property type="entry name" value="AB_hydrolase_fold"/>
</dbReference>
<dbReference type="OrthoDB" id="408631at2759"/>
<protein>
    <recommendedName>
        <fullName evidence="3">Carboxylic ester hydrolase</fullName>
        <ecNumber evidence="3">3.1.1.-</ecNumber>
    </recommendedName>
</protein>
<evidence type="ECO:0000313" key="5">
    <source>
        <dbReference type="EMBL" id="TKA31815.1"/>
    </source>
</evidence>
<organism evidence="5 6">
    <name type="scientific">Salinomyces thailandicus</name>
    <dbReference type="NCBI Taxonomy" id="706561"/>
    <lineage>
        <taxon>Eukaryota</taxon>
        <taxon>Fungi</taxon>
        <taxon>Dikarya</taxon>
        <taxon>Ascomycota</taxon>
        <taxon>Pezizomycotina</taxon>
        <taxon>Dothideomycetes</taxon>
        <taxon>Dothideomycetidae</taxon>
        <taxon>Mycosphaerellales</taxon>
        <taxon>Teratosphaeriaceae</taxon>
        <taxon>Salinomyces</taxon>
    </lineage>
</organism>
<dbReference type="Pfam" id="PF00135">
    <property type="entry name" value="COesterase"/>
    <property type="match status" value="1"/>
</dbReference>
<reference evidence="5 6" key="1">
    <citation type="submission" date="2017-03" db="EMBL/GenBank/DDBJ databases">
        <title>Genomes of endolithic fungi from Antarctica.</title>
        <authorList>
            <person name="Coleine C."/>
            <person name="Masonjones S."/>
            <person name="Stajich J.E."/>
        </authorList>
    </citation>
    <scope>NUCLEOTIDE SEQUENCE [LARGE SCALE GENOMIC DNA]</scope>
    <source>
        <strain evidence="5 6">CCFEE 6315</strain>
    </source>
</reference>
<dbReference type="InterPro" id="IPR050309">
    <property type="entry name" value="Type-B_Carboxylest/Lipase"/>
</dbReference>
<comment type="similarity">
    <text evidence="1 3">Belongs to the type-B carboxylesterase/lipase family.</text>
</comment>
<feature type="domain" description="Carboxylesterase type B" evidence="4">
    <location>
        <begin position="47"/>
        <end position="508"/>
    </location>
</feature>
<keyword evidence="6" id="KW-1185">Reference proteome</keyword>
<dbReference type="AlphaFoldDB" id="A0A4U0UC16"/>
<proteinExistence type="inferred from homology"/>
<evidence type="ECO:0000256" key="2">
    <source>
        <dbReference type="ARBA" id="ARBA00022801"/>
    </source>
</evidence>
<dbReference type="EMBL" id="NAJL01000007">
    <property type="protein sequence ID" value="TKA31815.1"/>
    <property type="molecule type" value="Genomic_DNA"/>
</dbReference>
<evidence type="ECO:0000256" key="1">
    <source>
        <dbReference type="ARBA" id="ARBA00005964"/>
    </source>
</evidence>
<dbReference type="EC" id="3.1.1.-" evidence="3"/>
<keyword evidence="2 3" id="KW-0378">Hydrolase</keyword>
<dbReference type="InterPro" id="IPR019826">
    <property type="entry name" value="Carboxylesterase_B_AS"/>
</dbReference>
<gene>
    <name evidence="5" type="ORF">B0A50_01894</name>
</gene>
<comment type="caution">
    <text evidence="5">The sequence shown here is derived from an EMBL/GenBank/DDBJ whole genome shotgun (WGS) entry which is preliminary data.</text>
</comment>
<dbReference type="GO" id="GO:0016787">
    <property type="term" value="F:hydrolase activity"/>
    <property type="evidence" value="ECO:0007669"/>
    <property type="project" value="UniProtKB-KW"/>
</dbReference>
<name>A0A4U0UC16_9PEZI</name>
<dbReference type="PROSITE" id="PS00122">
    <property type="entry name" value="CARBOXYLESTERASE_B_1"/>
    <property type="match status" value="1"/>
</dbReference>
<dbReference type="PANTHER" id="PTHR11559">
    <property type="entry name" value="CARBOXYLESTERASE"/>
    <property type="match status" value="1"/>
</dbReference>
<accession>A0A4U0UC16</accession>
<evidence type="ECO:0000313" key="6">
    <source>
        <dbReference type="Proteomes" id="UP000308549"/>
    </source>
</evidence>
<sequence length="555" mass="60559">MPRYQKLVGAGALIAGLASGQATQPVSNNVSSSAAPSVDLGYVKYQGYSNASAGIDYFRGIQYAANPTGALRWQKPRPIEWANNFDSNTIYNATEIAPACYLSQPQSTFVEPNTGFTYTPQGFSEDCLILDVLRPSNPTSDRLPVMVQIHGGGYTEGNAQSYPGDAMVHTSDGNLIYVSIQYRLGLFGFLSGSQVAQDGVLNAGLLDQRAALDWVQRNIRAFGGDPAMVTIWGGSAGGGSVTAQLIAGGAYDQPPFSAAIPEYPWWQPFLNESQQERQLFTAYQLSNCSTVNCLRSKSISELVLLGQQVVNSTYPGPGVGYGSYYFGPVVDGSFIQELPDVAFKRGRFYDVPLMLDREAYEGYIFSNMSLMTQTAETMDARNLFPFGGPAFFSRLYELYPRSNFNSTFYQRQTWFGDFIINCPTYYMASNAVDRNTNSSAVFKLTFAAGSQLHGATVDFLAAPVGWPAANNQTLARIMTNYWISFATTHDPNPGRAANAPYWPSYVANGDGSFAQGEFVGFATLAVTSSSINVREDPDADEQCEFFGNHGYQVRN</sequence>
<dbReference type="Proteomes" id="UP000308549">
    <property type="component" value="Unassembled WGS sequence"/>
</dbReference>
<dbReference type="InterPro" id="IPR002018">
    <property type="entry name" value="CarbesteraseB"/>
</dbReference>
<evidence type="ECO:0000256" key="3">
    <source>
        <dbReference type="RuleBase" id="RU361235"/>
    </source>
</evidence>
<dbReference type="Gene3D" id="3.40.50.1820">
    <property type="entry name" value="alpha/beta hydrolase"/>
    <property type="match status" value="1"/>
</dbReference>
<dbReference type="SUPFAM" id="SSF53474">
    <property type="entry name" value="alpha/beta-Hydrolases"/>
    <property type="match status" value="1"/>
</dbReference>